<evidence type="ECO:0000256" key="1">
    <source>
        <dbReference type="ARBA" id="ARBA00022679"/>
    </source>
</evidence>
<proteinExistence type="predicted"/>
<dbReference type="InterPro" id="IPR023606">
    <property type="entry name" value="CoA-Trfase_III_dom_1_sf"/>
</dbReference>
<dbReference type="RefSeq" id="WP_191196564.1">
    <property type="nucleotide sequence ID" value="NZ_JACXYZ010000003.1"/>
</dbReference>
<reference evidence="2 3" key="1">
    <citation type="submission" date="2020-09" db="EMBL/GenBank/DDBJ databases">
        <title>novel species in genus Nocardioides.</title>
        <authorList>
            <person name="Zhang G."/>
        </authorList>
    </citation>
    <scope>NUCLEOTIDE SEQUENCE [LARGE SCALE GENOMIC DNA]</scope>
    <source>
        <strain evidence="2 3">KCTC 39551</strain>
    </source>
</reference>
<dbReference type="InterPro" id="IPR044855">
    <property type="entry name" value="CoA-Trfase_III_dom3_sf"/>
</dbReference>
<dbReference type="Proteomes" id="UP000618818">
    <property type="component" value="Unassembled WGS sequence"/>
</dbReference>
<keyword evidence="1 2" id="KW-0808">Transferase</keyword>
<dbReference type="PANTHER" id="PTHR48207:SF3">
    <property type="entry name" value="SUCCINATE--HYDROXYMETHYLGLUTARATE COA-TRANSFERASE"/>
    <property type="match status" value="1"/>
</dbReference>
<dbReference type="InterPro" id="IPR050483">
    <property type="entry name" value="CoA-transferase_III_domain"/>
</dbReference>
<evidence type="ECO:0000313" key="2">
    <source>
        <dbReference type="EMBL" id="MBD3926721.1"/>
    </source>
</evidence>
<dbReference type="Gene3D" id="3.40.50.10540">
    <property type="entry name" value="Crotonobetainyl-coa:carnitine coa-transferase, domain 1"/>
    <property type="match status" value="1"/>
</dbReference>
<comment type="caution">
    <text evidence="2">The sequence shown here is derived from an EMBL/GenBank/DDBJ whole genome shotgun (WGS) entry which is preliminary data.</text>
</comment>
<dbReference type="Pfam" id="PF02515">
    <property type="entry name" value="CoA_transf_3"/>
    <property type="match status" value="1"/>
</dbReference>
<dbReference type="Gene3D" id="3.30.1540.10">
    <property type="entry name" value="formyl-coa transferase, domain 3"/>
    <property type="match status" value="1"/>
</dbReference>
<dbReference type="EMBL" id="JACXYZ010000003">
    <property type="protein sequence ID" value="MBD3926721.1"/>
    <property type="molecule type" value="Genomic_DNA"/>
</dbReference>
<dbReference type="InterPro" id="IPR003673">
    <property type="entry name" value="CoA-Trfase_fam_III"/>
</dbReference>
<accession>A0ABR8NHG4</accession>
<protein>
    <submittedName>
        <fullName evidence="2">CoA transferase</fullName>
    </submittedName>
</protein>
<evidence type="ECO:0000313" key="3">
    <source>
        <dbReference type="Proteomes" id="UP000618818"/>
    </source>
</evidence>
<dbReference type="SUPFAM" id="SSF89796">
    <property type="entry name" value="CoA-transferase family III (CaiB/BaiF)"/>
    <property type="match status" value="1"/>
</dbReference>
<keyword evidence="3" id="KW-1185">Reference proteome</keyword>
<dbReference type="GO" id="GO:0016740">
    <property type="term" value="F:transferase activity"/>
    <property type="evidence" value="ECO:0007669"/>
    <property type="project" value="UniProtKB-KW"/>
</dbReference>
<gene>
    <name evidence="2" type="ORF">IEZ26_19030</name>
</gene>
<organism evidence="2 3">
    <name type="scientific">Nocardioides cavernae</name>
    <dbReference type="NCBI Taxonomy" id="1921566"/>
    <lineage>
        <taxon>Bacteria</taxon>
        <taxon>Bacillati</taxon>
        <taxon>Actinomycetota</taxon>
        <taxon>Actinomycetes</taxon>
        <taxon>Propionibacteriales</taxon>
        <taxon>Nocardioidaceae</taxon>
        <taxon>Nocardioides</taxon>
    </lineage>
</organism>
<sequence length="405" mass="42919">MTTATPAATGPLAGVRVLEAGQLLAGPFAGQLMGDLGADVIKVEPPGVGDPMRQWGREKAEGASLWWPVVARNKRSVTLDLRQQEGQELFARLVADCDIVVENFRPGTLERWGLGYDRLRELNPGLVLVRVSGYGQTGPYSSRAGYGSIGEAMGGLRHVVGEPDRQPSRTGISIGDSLAAMHAAVGALAALRHRDQTGEGQVVDSAIYEAVLAMMESTVTEWDVAGYQRERTGAVLPNVAPSNVYPTADGQMVLVAANQDSVFGRLAAAMDEPELAAPGSPYADHVGRGDRQQELDDHIAVWTAAHDADELLELLHAAGVPAGRIYRAADMLTDPHFAAREAIVRVQDPTFGSVAMQNVVPKLSATPGSVRWTGPALGAHNDEVYGGLLGLTEAERGDLADRGVI</sequence>
<name>A0ABR8NHG4_9ACTN</name>
<dbReference type="PANTHER" id="PTHR48207">
    <property type="entry name" value="SUCCINATE--HYDROXYMETHYLGLUTARATE COA-TRANSFERASE"/>
    <property type="match status" value="1"/>
</dbReference>